<evidence type="ECO:0000256" key="1">
    <source>
        <dbReference type="SAM" id="Phobius"/>
    </source>
</evidence>
<reference evidence="2" key="1">
    <citation type="submission" date="2022-05" db="EMBL/GenBank/DDBJ databases">
        <title>Complete sequence of a novel PHA-producing Halomonas strain.</title>
        <authorList>
            <person name="Zheng Z."/>
        </authorList>
    </citation>
    <scope>NUCLEOTIDE SEQUENCE</scope>
    <source>
        <strain evidence="2">ZZQ-149</strain>
    </source>
</reference>
<feature type="transmembrane region" description="Helical" evidence="1">
    <location>
        <begin position="5"/>
        <end position="22"/>
    </location>
</feature>
<feature type="transmembrane region" description="Helical" evidence="1">
    <location>
        <begin position="34"/>
        <end position="51"/>
    </location>
</feature>
<keyword evidence="1" id="KW-0812">Transmembrane</keyword>
<organism evidence="2 3">
    <name type="scientific">Halomonas qinghailakensis</name>
    <dbReference type="NCBI Taxonomy" id="2937790"/>
    <lineage>
        <taxon>Bacteria</taxon>
        <taxon>Pseudomonadati</taxon>
        <taxon>Pseudomonadota</taxon>
        <taxon>Gammaproteobacteria</taxon>
        <taxon>Oceanospirillales</taxon>
        <taxon>Halomonadaceae</taxon>
        <taxon>Halomonas</taxon>
    </lineage>
</organism>
<dbReference type="RefSeq" id="WP_264018872.1">
    <property type="nucleotide sequence ID" value="NZ_CP096973.1"/>
</dbReference>
<protein>
    <submittedName>
        <fullName evidence="2">Uncharacterized protein</fullName>
    </submittedName>
</protein>
<name>A0AA46YSK9_9GAMM</name>
<accession>A0AA46YSK9</accession>
<dbReference type="AlphaFoldDB" id="A0AA46YSK9"/>
<evidence type="ECO:0000313" key="3">
    <source>
        <dbReference type="Proteomes" id="UP001164935"/>
    </source>
</evidence>
<evidence type="ECO:0000313" key="2">
    <source>
        <dbReference type="EMBL" id="UYO75547.1"/>
    </source>
</evidence>
<keyword evidence="3" id="KW-1185">Reference proteome</keyword>
<proteinExistence type="predicted"/>
<dbReference type="EMBL" id="CP096973">
    <property type="protein sequence ID" value="UYO75547.1"/>
    <property type="molecule type" value="Genomic_DNA"/>
</dbReference>
<keyword evidence="1" id="KW-1133">Transmembrane helix</keyword>
<keyword evidence="1" id="KW-0472">Membrane</keyword>
<gene>
    <name evidence="2" type="ORF">M0220_05155</name>
</gene>
<dbReference type="KEGG" id="hqn:M0220_05155"/>
<sequence>MSKNIYLILFLSSVCGLIWGFFFDEYVFSSGDSLYKLSAASIAGLLSLMAIENNRELKNKDKERSDLDEVVREVFNILICFDKLKVYSCKKIINMKEYYLEEAKQDKLYSKLKTLDGKKEGREQEVFVIKKSLSQCESNKKEFFLKINRNGEDETEALVNIYESNNKMNIAFKKIIKNHGVNEDSVDKYISYFNGFTMKCGEGVEFIENEFAYLLDREATVLEKSRIMELNFNDSGFPEKEDYSYKLIEEISVLERFNPFLKSVSYSLFLHKCYSEITFFFFVGVIGLM</sequence>
<dbReference type="Proteomes" id="UP001164935">
    <property type="component" value="Chromosome"/>
</dbReference>